<protein>
    <submittedName>
        <fullName evidence="9">ABC transporter permease</fullName>
    </submittedName>
</protein>
<evidence type="ECO:0000313" key="9">
    <source>
        <dbReference type="EMBL" id="MFD2415087.1"/>
    </source>
</evidence>
<feature type="transmembrane region" description="Helical" evidence="8">
    <location>
        <begin position="52"/>
        <end position="74"/>
    </location>
</feature>
<evidence type="ECO:0000313" key="10">
    <source>
        <dbReference type="Proteomes" id="UP001597417"/>
    </source>
</evidence>
<feature type="transmembrane region" description="Helical" evidence="8">
    <location>
        <begin position="134"/>
        <end position="153"/>
    </location>
</feature>
<feature type="transmembrane region" description="Helical" evidence="8">
    <location>
        <begin position="307"/>
        <end position="324"/>
    </location>
</feature>
<evidence type="ECO:0000256" key="5">
    <source>
        <dbReference type="ARBA" id="ARBA00022692"/>
    </source>
</evidence>
<dbReference type="EMBL" id="JBHUKR010000004">
    <property type="protein sequence ID" value="MFD2415087.1"/>
    <property type="molecule type" value="Genomic_DNA"/>
</dbReference>
<organism evidence="9 10">
    <name type="scientific">Amycolatopsis pigmentata</name>
    <dbReference type="NCBI Taxonomy" id="450801"/>
    <lineage>
        <taxon>Bacteria</taxon>
        <taxon>Bacillati</taxon>
        <taxon>Actinomycetota</taxon>
        <taxon>Actinomycetes</taxon>
        <taxon>Pseudonocardiales</taxon>
        <taxon>Pseudonocardiaceae</taxon>
        <taxon>Amycolatopsis</taxon>
    </lineage>
</organism>
<dbReference type="InterPro" id="IPR001851">
    <property type="entry name" value="ABC_transp_permease"/>
</dbReference>
<keyword evidence="3" id="KW-1003">Cell membrane</keyword>
<feature type="transmembrane region" description="Helical" evidence="8">
    <location>
        <begin position="81"/>
        <end position="99"/>
    </location>
</feature>
<evidence type="ECO:0000256" key="2">
    <source>
        <dbReference type="ARBA" id="ARBA00022448"/>
    </source>
</evidence>
<keyword evidence="10" id="KW-1185">Reference proteome</keyword>
<accession>A0ABW5FMU3</accession>
<keyword evidence="4" id="KW-0997">Cell inner membrane</keyword>
<feature type="transmembrane region" description="Helical" evidence="8">
    <location>
        <begin position="21"/>
        <end position="46"/>
    </location>
</feature>
<evidence type="ECO:0000256" key="7">
    <source>
        <dbReference type="ARBA" id="ARBA00023136"/>
    </source>
</evidence>
<dbReference type="RefSeq" id="WP_378260574.1">
    <property type="nucleotide sequence ID" value="NZ_JBHUKR010000004.1"/>
</dbReference>
<gene>
    <name evidence="9" type="ORF">ACFSXZ_01975</name>
</gene>
<keyword evidence="6 8" id="KW-1133">Transmembrane helix</keyword>
<name>A0ABW5FMU3_9PSEU</name>
<comment type="subcellular location">
    <subcellularLocation>
        <location evidence="1">Cell membrane</location>
        <topology evidence="1">Multi-pass membrane protein</topology>
    </subcellularLocation>
</comment>
<dbReference type="Proteomes" id="UP001597417">
    <property type="component" value="Unassembled WGS sequence"/>
</dbReference>
<dbReference type="Pfam" id="PF02653">
    <property type="entry name" value="BPD_transp_2"/>
    <property type="match status" value="1"/>
</dbReference>
<feature type="transmembrane region" description="Helical" evidence="8">
    <location>
        <begin position="105"/>
        <end position="127"/>
    </location>
</feature>
<comment type="caution">
    <text evidence="9">The sequence shown here is derived from an EMBL/GenBank/DDBJ whole genome shotgun (WGS) entry which is preliminary data.</text>
</comment>
<keyword evidence="7 8" id="KW-0472">Membrane</keyword>
<evidence type="ECO:0000256" key="1">
    <source>
        <dbReference type="ARBA" id="ARBA00004651"/>
    </source>
</evidence>
<feature type="transmembrane region" description="Helical" evidence="8">
    <location>
        <begin position="222"/>
        <end position="243"/>
    </location>
</feature>
<proteinExistence type="predicted"/>
<sequence length="337" mass="34386">MSAPALTQSVVRASDPLSQRLVAWPVSRALAAVVILFAASAVIAPASVSQSALLAMLPFAALTATVSVGQTLVVQQAGLDLSVAGGISLGALIVARFGSPQSLGLTLAMVLALVVALAAGTVSGMIISIFGLPPLVVTIAMNALLIGLVQYLSGGYSAQAPPSLAEFSVGRTFGIPNLVSVAVILIVVAQVVLKTTVLGRRFELVGANRRTAHAAGISTRRYLVSAYMLSALLAATTGILLAGFLRTTTLSSGDAYLLPSVAAVVLGGTALSGGRGSLAGTALGSLFLGQLNQLVQTYTQTTAVQNIVQAVIIGVGIVVQLDLARRLRRRTIRRNPN</sequence>
<evidence type="ECO:0000256" key="3">
    <source>
        <dbReference type="ARBA" id="ARBA00022475"/>
    </source>
</evidence>
<keyword evidence="5 8" id="KW-0812">Transmembrane</keyword>
<keyword evidence="2" id="KW-0813">Transport</keyword>
<evidence type="ECO:0000256" key="4">
    <source>
        <dbReference type="ARBA" id="ARBA00022519"/>
    </source>
</evidence>
<feature type="transmembrane region" description="Helical" evidence="8">
    <location>
        <begin position="173"/>
        <end position="193"/>
    </location>
</feature>
<dbReference type="CDD" id="cd06579">
    <property type="entry name" value="TM_PBP1_transp_AraH_like"/>
    <property type="match status" value="1"/>
</dbReference>
<dbReference type="PANTHER" id="PTHR32196">
    <property type="entry name" value="ABC TRANSPORTER PERMEASE PROTEIN YPHD-RELATED-RELATED"/>
    <property type="match status" value="1"/>
</dbReference>
<dbReference type="PANTHER" id="PTHR32196:SF21">
    <property type="entry name" value="ABC TRANSPORTER PERMEASE PROTEIN YPHD-RELATED"/>
    <property type="match status" value="1"/>
</dbReference>
<evidence type="ECO:0000256" key="8">
    <source>
        <dbReference type="SAM" id="Phobius"/>
    </source>
</evidence>
<reference evidence="10" key="1">
    <citation type="journal article" date="2019" name="Int. J. Syst. Evol. Microbiol.">
        <title>The Global Catalogue of Microorganisms (GCM) 10K type strain sequencing project: providing services to taxonomists for standard genome sequencing and annotation.</title>
        <authorList>
            <consortium name="The Broad Institute Genomics Platform"/>
            <consortium name="The Broad Institute Genome Sequencing Center for Infectious Disease"/>
            <person name="Wu L."/>
            <person name="Ma J."/>
        </authorList>
    </citation>
    <scope>NUCLEOTIDE SEQUENCE [LARGE SCALE GENOMIC DNA]</scope>
    <source>
        <strain evidence="10">CGMCC 4.7645</strain>
    </source>
</reference>
<evidence type="ECO:0000256" key="6">
    <source>
        <dbReference type="ARBA" id="ARBA00022989"/>
    </source>
</evidence>